<sequence>MSVRKGGYGYRSTRDGTLGWEEDELAKEERARDPGKADEALRRDGTLGGEAGWLTRDKASPWMAENLVRGLFGVETQVSGAAEGLNPEGPPEGRDRRSSASLFYRDSFTYILRVSSVNVAVLKLAAAELRHNPVRATALGSSGFLP</sequence>
<feature type="region of interest" description="Disordered" evidence="1">
    <location>
        <begin position="1"/>
        <end position="52"/>
    </location>
</feature>
<name>A0ABD1XLK6_9MARC</name>
<evidence type="ECO:0000313" key="2">
    <source>
        <dbReference type="EMBL" id="KAL2609833.1"/>
    </source>
</evidence>
<comment type="caution">
    <text evidence="2">The sequence shown here is derived from an EMBL/GenBank/DDBJ whole genome shotgun (WGS) entry which is preliminary data.</text>
</comment>
<feature type="compositionally biased region" description="Basic and acidic residues" evidence="1">
    <location>
        <begin position="27"/>
        <end position="45"/>
    </location>
</feature>
<dbReference type="Proteomes" id="UP001605036">
    <property type="component" value="Unassembled WGS sequence"/>
</dbReference>
<gene>
    <name evidence="2" type="ORF">R1flu_028406</name>
</gene>
<protein>
    <submittedName>
        <fullName evidence="2">Uncharacterized protein</fullName>
    </submittedName>
</protein>
<evidence type="ECO:0000256" key="1">
    <source>
        <dbReference type="SAM" id="MobiDB-lite"/>
    </source>
</evidence>
<evidence type="ECO:0000313" key="3">
    <source>
        <dbReference type="Proteomes" id="UP001605036"/>
    </source>
</evidence>
<proteinExistence type="predicted"/>
<organism evidence="2 3">
    <name type="scientific">Riccia fluitans</name>
    <dbReference type="NCBI Taxonomy" id="41844"/>
    <lineage>
        <taxon>Eukaryota</taxon>
        <taxon>Viridiplantae</taxon>
        <taxon>Streptophyta</taxon>
        <taxon>Embryophyta</taxon>
        <taxon>Marchantiophyta</taxon>
        <taxon>Marchantiopsida</taxon>
        <taxon>Marchantiidae</taxon>
        <taxon>Marchantiales</taxon>
        <taxon>Ricciaceae</taxon>
        <taxon>Riccia</taxon>
    </lineage>
</organism>
<accession>A0ABD1XLK6</accession>
<feature type="region of interest" description="Disordered" evidence="1">
    <location>
        <begin position="79"/>
        <end position="98"/>
    </location>
</feature>
<dbReference type="AlphaFoldDB" id="A0ABD1XLK6"/>
<keyword evidence="3" id="KW-1185">Reference proteome</keyword>
<reference evidence="2 3" key="1">
    <citation type="submission" date="2024-09" db="EMBL/GenBank/DDBJ databases">
        <title>Chromosome-scale assembly of Riccia fluitans.</title>
        <authorList>
            <person name="Paukszto L."/>
            <person name="Sawicki J."/>
            <person name="Karawczyk K."/>
            <person name="Piernik-Szablinska J."/>
            <person name="Szczecinska M."/>
            <person name="Mazdziarz M."/>
        </authorList>
    </citation>
    <scope>NUCLEOTIDE SEQUENCE [LARGE SCALE GENOMIC DNA]</scope>
    <source>
        <strain evidence="2">Rf_01</strain>
        <tissue evidence="2">Aerial parts of the thallus</tissue>
    </source>
</reference>
<dbReference type="EMBL" id="JBHFFA010000008">
    <property type="protein sequence ID" value="KAL2609833.1"/>
    <property type="molecule type" value="Genomic_DNA"/>
</dbReference>